<evidence type="ECO:0008006" key="6">
    <source>
        <dbReference type="Google" id="ProtNLM"/>
    </source>
</evidence>
<evidence type="ECO:0000313" key="4">
    <source>
        <dbReference type="EMBL" id="KAJ7622542.1"/>
    </source>
</evidence>
<proteinExistence type="inferred from homology"/>
<keyword evidence="5" id="KW-1185">Reference proteome</keyword>
<dbReference type="GO" id="GO:0016491">
    <property type="term" value="F:oxidoreductase activity"/>
    <property type="evidence" value="ECO:0007669"/>
    <property type="project" value="UniProtKB-KW"/>
</dbReference>
<protein>
    <recommendedName>
        <fullName evidence="6">Oxidase ustYa</fullName>
    </recommendedName>
</protein>
<comment type="similarity">
    <text evidence="3">Belongs to the ustYa family.</text>
</comment>
<dbReference type="PANTHER" id="PTHR33365">
    <property type="entry name" value="YALI0B05434P"/>
    <property type="match status" value="1"/>
</dbReference>
<name>A0AAD7FGE6_9AGAR</name>
<evidence type="ECO:0000256" key="1">
    <source>
        <dbReference type="ARBA" id="ARBA00004685"/>
    </source>
</evidence>
<dbReference type="PANTHER" id="PTHR33365:SF11">
    <property type="entry name" value="TAT PATHWAY SIGNAL SEQUENCE"/>
    <property type="match status" value="1"/>
</dbReference>
<evidence type="ECO:0000256" key="3">
    <source>
        <dbReference type="ARBA" id="ARBA00035112"/>
    </source>
</evidence>
<dbReference type="AlphaFoldDB" id="A0AAD7FGE6"/>
<dbReference type="Pfam" id="PF11807">
    <property type="entry name" value="UstYa"/>
    <property type="match status" value="1"/>
</dbReference>
<reference evidence="4" key="1">
    <citation type="submission" date="2023-03" db="EMBL/GenBank/DDBJ databases">
        <title>Massive genome expansion in bonnet fungi (Mycena s.s.) driven by repeated elements and novel gene families across ecological guilds.</title>
        <authorList>
            <consortium name="Lawrence Berkeley National Laboratory"/>
            <person name="Harder C.B."/>
            <person name="Miyauchi S."/>
            <person name="Viragh M."/>
            <person name="Kuo A."/>
            <person name="Thoen E."/>
            <person name="Andreopoulos B."/>
            <person name="Lu D."/>
            <person name="Skrede I."/>
            <person name="Drula E."/>
            <person name="Henrissat B."/>
            <person name="Morin E."/>
            <person name="Kohler A."/>
            <person name="Barry K."/>
            <person name="LaButti K."/>
            <person name="Morin E."/>
            <person name="Salamov A."/>
            <person name="Lipzen A."/>
            <person name="Mereny Z."/>
            <person name="Hegedus B."/>
            <person name="Baldrian P."/>
            <person name="Stursova M."/>
            <person name="Weitz H."/>
            <person name="Taylor A."/>
            <person name="Grigoriev I.V."/>
            <person name="Nagy L.G."/>
            <person name="Martin F."/>
            <person name="Kauserud H."/>
        </authorList>
    </citation>
    <scope>NUCLEOTIDE SEQUENCE</scope>
    <source>
        <strain evidence="4">9284</strain>
    </source>
</reference>
<comment type="pathway">
    <text evidence="1">Mycotoxin biosynthesis.</text>
</comment>
<sequence length="146" mass="16926">MSIYEPVRFSLDPSDTLANDSEWATLGENPKGFGRTRLGPEYRVFLPTFYHQLHCVRRAQIAFLGTATNDTRARTSNLHHFAHCLNYLRQTLLCQAADGLEEGDFMRTEWSAQGPRDSLVCDDWKKVHDVMDGAYDDWLEWKKQWA</sequence>
<dbReference type="InterPro" id="IPR021765">
    <property type="entry name" value="UstYa-like"/>
</dbReference>
<accession>A0AAD7FGE6</accession>
<dbReference type="GO" id="GO:0043386">
    <property type="term" value="P:mycotoxin biosynthetic process"/>
    <property type="evidence" value="ECO:0007669"/>
    <property type="project" value="InterPro"/>
</dbReference>
<evidence type="ECO:0000313" key="5">
    <source>
        <dbReference type="Proteomes" id="UP001221142"/>
    </source>
</evidence>
<dbReference type="Proteomes" id="UP001221142">
    <property type="component" value="Unassembled WGS sequence"/>
</dbReference>
<organism evidence="4 5">
    <name type="scientific">Roridomyces roridus</name>
    <dbReference type="NCBI Taxonomy" id="1738132"/>
    <lineage>
        <taxon>Eukaryota</taxon>
        <taxon>Fungi</taxon>
        <taxon>Dikarya</taxon>
        <taxon>Basidiomycota</taxon>
        <taxon>Agaricomycotina</taxon>
        <taxon>Agaricomycetes</taxon>
        <taxon>Agaricomycetidae</taxon>
        <taxon>Agaricales</taxon>
        <taxon>Marasmiineae</taxon>
        <taxon>Mycenaceae</taxon>
        <taxon>Roridomyces</taxon>
    </lineage>
</organism>
<gene>
    <name evidence="4" type="ORF">FB45DRAFT_838606</name>
</gene>
<comment type="caution">
    <text evidence="4">The sequence shown here is derived from an EMBL/GenBank/DDBJ whole genome shotgun (WGS) entry which is preliminary data.</text>
</comment>
<dbReference type="EMBL" id="JARKIF010000015">
    <property type="protein sequence ID" value="KAJ7622542.1"/>
    <property type="molecule type" value="Genomic_DNA"/>
</dbReference>
<evidence type="ECO:0000256" key="2">
    <source>
        <dbReference type="ARBA" id="ARBA00023002"/>
    </source>
</evidence>
<keyword evidence="2" id="KW-0560">Oxidoreductase</keyword>